<dbReference type="GO" id="GO:0003697">
    <property type="term" value="F:single-stranded DNA binding"/>
    <property type="evidence" value="ECO:0007669"/>
    <property type="project" value="InterPro"/>
</dbReference>
<dbReference type="Pfam" id="PF08401">
    <property type="entry name" value="ArdcN"/>
    <property type="match status" value="1"/>
</dbReference>
<dbReference type="InterPro" id="IPR017113">
    <property type="entry name" value="Antirestriction_ArdC"/>
</dbReference>
<dbReference type="Proteomes" id="UP000488299">
    <property type="component" value="Unassembled WGS sequence"/>
</dbReference>
<evidence type="ECO:0000259" key="2">
    <source>
        <dbReference type="Pfam" id="PF18818"/>
    </source>
</evidence>
<dbReference type="Pfam" id="PF18818">
    <property type="entry name" value="MPTase-PolyVal"/>
    <property type="match status" value="1"/>
</dbReference>
<sequence>MSAKADAKFDVYEFINEQVIKQLEKGVLPWRKPWKVAIVEGMEYSVPHNYATKRPYTGVNAFLLALTPYRTPMFLTFNQVKEKGGMVKQGAASLPIVFWKPIKVKNDMGGEEDKLVLRYYRVFNIEDTTLPVEIREPKQQPEPVVIEACQRVVEQMPNRPRLVHNDPSRCYYAPSLDVVNMAPAQNFKKAEDYYSVLFHELVHATGHSSRLNRAELCEMAPFGSQTYSKEELTAEMGAAYLCGVTGISALTLDNSAAYINGWLSKLRSDKRFFFEAAQKAQKAAHFIQNLLITYESENIPE</sequence>
<gene>
    <name evidence="3" type="ORF">F5984_25590</name>
</gene>
<dbReference type="PIRSF" id="PIRSF037112">
    <property type="entry name" value="Antirestriction_ArdC"/>
    <property type="match status" value="1"/>
</dbReference>
<accession>A0A7J5TS41</accession>
<name>A0A7J5TS41_9BACT</name>
<protein>
    <submittedName>
        <fullName evidence="3">DUF1738 domain-containing protein</fullName>
    </submittedName>
</protein>
<dbReference type="AlphaFoldDB" id="A0A7J5TS41"/>
<comment type="caution">
    <text evidence="3">The sequence shown here is derived from an EMBL/GenBank/DDBJ whole genome shotgun (WGS) entry which is preliminary data.</text>
</comment>
<organism evidence="3 4">
    <name type="scientific">Rudanella paleaurantiibacter</name>
    <dbReference type="NCBI Taxonomy" id="2614655"/>
    <lineage>
        <taxon>Bacteria</taxon>
        <taxon>Pseudomonadati</taxon>
        <taxon>Bacteroidota</taxon>
        <taxon>Cytophagia</taxon>
        <taxon>Cytophagales</taxon>
        <taxon>Cytophagaceae</taxon>
        <taxon>Rudanella</taxon>
    </lineage>
</organism>
<reference evidence="3 4" key="1">
    <citation type="submission" date="2019-10" db="EMBL/GenBank/DDBJ databases">
        <title>Rudanella paleaurantiibacter sp. nov., isolated from sludge.</title>
        <authorList>
            <person name="Xu S.Q."/>
        </authorList>
    </citation>
    <scope>NUCLEOTIDE SEQUENCE [LARGE SCALE GENOMIC DNA]</scope>
    <source>
        <strain evidence="3 4">HX-22-17</strain>
    </source>
</reference>
<proteinExistence type="predicted"/>
<evidence type="ECO:0000313" key="4">
    <source>
        <dbReference type="Proteomes" id="UP000488299"/>
    </source>
</evidence>
<dbReference type="InterPro" id="IPR041459">
    <property type="entry name" value="MPTase-PolyVal"/>
</dbReference>
<feature type="domain" description="Polyvalent protein metallopeptidase" evidence="2">
    <location>
        <begin position="164"/>
        <end position="278"/>
    </location>
</feature>
<feature type="domain" description="N-terminal" evidence="1">
    <location>
        <begin position="10"/>
        <end position="123"/>
    </location>
</feature>
<dbReference type="EMBL" id="WELI01000019">
    <property type="protein sequence ID" value="KAB7725864.1"/>
    <property type="molecule type" value="Genomic_DNA"/>
</dbReference>
<evidence type="ECO:0000259" key="1">
    <source>
        <dbReference type="Pfam" id="PF08401"/>
    </source>
</evidence>
<evidence type="ECO:0000313" key="3">
    <source>
        <dbReference type="EMBL" id="KAB7725864.1"/>
    </source>
</evidence>
<dbReference type="InterPro" id="IPR013610">
    <property type="entry name" value="ArdC_N"/>
</dbReference>
<dbReference type="RefSeq" id="WP_152127115.1">
    <property type="nucleotide sequence ID" value="NZ_WELI01000019.1"/>
</dbReference>
<keyword evidence="4" id="KW-1185">Reference proteome</keyword>